<dbReference type="InterPro" id="IPR010255">
    <property type="entry name" value="Haem_peroxidase_sf"/>
</dbReference>
<feature type="region of interest" description="Disordered" evidence="1">
    <location>
        <begin position="1"/>
        <end position="26"/>
    </location>
</feature>
<gene>
    <name evidence="2" type="ORF">SAMN05444171_2327</name>
</gene>
<dbReference type="Proteomes" id="UP000183208">
    <property type="component" value="Unassembled WGS sequence"/>
</dbReference>
<dbReference type="EMBL" id="FNTI01000001">
    <property type="protein sequence ID" value="SEC81655.1"/>
    <property type="molecule type" value="Genomic_DNA"/>
</dbReference>
<dbReference type="RefSeq" id="WP_143039685.1">
    <property type="nucleotide sequence ID" value="NZ_FNTI01000001.1"/>
</dbReference>
<proteinExistence type="predicted"/>
<accession>A0A1M6WFB0</accession>
<name>A0A1M6WFB0_9BRAD</name>
<dbReference type="InterPro" id="IPR019791">
    <property type="entry name" value="Haem_peroxidase_animal"/>
</dbReference>
<reference evidence="2 3" key="1">
    <citation type="submission" date="2016-10" db="EMBL/GenBank/DDBJ databases">
        <authorList>
            <person name="de Groot N.N."/>
        </authorList>
    </citation>
    <scope>NUCLEOTIDE SEQUENCE [LARGE SCALE GENOMIC DNA]</scope>
    <source>
        <strain evidence="2 3">GAS522</strain>
    </source>
</reference>
<dbReference type="Gene3D" id="1.10.640.10">
    <property type="entry name" value="Haem peroxidase domain superfamily, animal type"/>
    <property type="match status" value="1"/>
</dbReference>
<organism evidence="2 3">
    <name type="scientific">Bradyrhizobium lablabi</name>
    <dbReference type="NCBI Taxonomy" id="722472"/>
    <lineage>
        <taxon>Bacteria</taxon>
        <taxon>Pseudomonadati</taxon>
        <taxon>Pseudomonadota</taxon>
        <taxon>Alphaproteobacteria</taxon>
        <taxon>Hyphomicrobiales</taxon>
        <taxon>Nitrobacteraceae</taxon>
        <taxon>Bradyrhizobium</taxon>
    </lineage>
</organism>
<keyword evidence="2" id="KW-0575">Peroxidase</keyword>
<dbReference type="Pfam" id="PF03098">
    <property type="entry name" value="An_peroxidase"/>
    <property type="match status" value="1"/>
</dbReference>
<evidence type="ECO:0000256" key="1">
    <source>
        <dbReference type="SAM" id="MobiDB-lite"/>
    </source>
</evidence>
<evidence type="ECO:0000313" key="3">
    <source>
        <dbReference type="Proteomes" id="UP000183208"/>
    </source>
</evidence>
<evidence type="ECO:0000313" key="2">
    <source>
        <dbReference type="EMBL" id="SEC81655.1"/>
    </source>
</evidence>
<dbReference type="InterPro" id="IPR037120">
    <property type="entry name" value="Haem_peroxidase_sf_animal"/>
</dbReference>
<dbReference type="SUPFAM" id="SSF48113">
    <property type="entry name" value="Heme-dependent peroxidases"/>
    <property type="match status" value="1"/>
</dbReference>
<keyword evidence="2" id="KW-0560">Oxidoreductase</keyword>
<dbReference type="OrthoDB" id="105077at2"/>
<protein>
    <submittedName>
        <fullName evidence="2">Animal haem peroxidase</fullName>
    </submittedName>
</protein>
<dbReference type="GO" id="GO:0004601">
    <property type="term" value="F:peroxidase activity"/>
    <property type="evidence" value="ECO:0007669"/>
    <property type="project" value="UniProtKB-KW"/>
</dbReference>
<dbReference type="AlphaFoldDB" id="A0A1M6WFB0"/>
<dbReference type="GO" id="GO:0006979">
    <property type="term" value="P:response to oxidative stress"/>
    <property type="evidence" value="ECO:0007669"/>
    <property type="project" value="InterPro"/>
</dbReference>
<dbReference type="GO" id="GO:0020037">
    <property type="term" value="F:heme binding"/>
    <property type="evidence" value="ECO:0007669"/>
    <property type="project" value="InterPro"/>
</dbReference>
<sequence length="582" mass="64995">MAVPKVAEASTLQTSGTEARDAVQPTAPGFRHFLRTPLPSQRFRVFGIDPLESPALQPRLRGLMHRLSRRMDAEIYWPQHDDEAAEHWENPRIPSGYTYLLQFVAHDLVHSAIPLSVAGTLGAGTANARRIPLRLETLFGSGPVGSPHIYALDAPNDDRRTKLRLGRMRWKENEPATGCPFRDIARTGAENVTGIDRSIAGMRVALTEALVADPRNDDHAVMSQLTALFALLHNSLIDHVRRQERSHGPNDRFGAAYKRFLCVREAVTAIYHDILRKDLMQRVIHPTIYAAYSGPTPNFIDRPDQSAGDSATGDWQIPFEFSHGAFRFGHAMVRPEYNINDLSNQDLYNTLEKTSANDPVNMPLDETWMIRWSHFFRINGSKPNFSRRIGPYLSDGLGNDQIFPAFDETERVGLLYRDLLGAGLAGMWSVDALIAELAARRPHFVAMSRLLFDRDYRVSQLREWLAAAPAYGKLTDEDIETLSNDPPLPFFILFEAMRQPGAEGLRLGPLGSIMVSEVIFGALAGDLRSSSGDSLPDQLADLSREHYPANFFQDVPDISSMAQLVEFTAEIAELKQAVPAFL</sequence>